<evidence type="ECO:0000313" key="2">
    <source>
        <dbReference type="EMBL" id="MBD8001957.1"/>
    </source>
</evidence>
<dbReference type="RefSeq" id="WP_191710040.1">
    <property type="nucleotide sequence ID" value="NZ_JACSPQ010000005.1"/>
</dbReference>
<keyword evidence="3" id="KW-1185">Reference proteome</keyword>
<accession>A0ABR8VB88</accession>
<sequence>MLNFTPIKTDHKAYSFVENLLHESFPEVERRDDEDQRRNADTNPLFTCYLITDDELPIGLITAWNLGDFYYLEHLATSPAVRNKGYGKQVMEYIKQLLPGIIVLEVERPEDEMSIRRIGFYQRCGFSLCEKDYFQPSYRKGGEGLPLYLMFAGADSIDADFEAIRDRIHREVYGV</sequence>
<gene>
    <name evidence="2" type="ORF">H9626_06965</name>
</gene>
<evidence type="ECO:0000313" key="3">
    <source>
        <dbReference type="Proteomes" id="UP000616346"/>
    </source>
</evidence>
<dbReference type="InterPro" id="IPR016181">
    <property type="entry name" value="Acyl_CoA_acyltransferase"/>
</dbReference>
<comment type="caution">
    <text evidence="2">The sequence shown here is derived from an EMBL/GenBank/DDBJ whole genome shotgun (WGS) entry which is preliminary data.</text>
</comment>
<evidence type="ECO:0000259" key="1">
    <source>
        <dbReference type="PROSITE" id="PS51186"/>
    </source>
</evidence>
<dbReference type="Proteomes" id="UP000616346">
    <property type="component" value="Unassembled WGS sequence"/>
</dbReference>
<dbReference type="CDD" id="cd04301">
    <property type="entry name" value="NAT_SF"/>
    <property type="match status" value="1"/>
</dbReference>
<dbReference type="InterPro" id="IPR000182">
    <property type="entry name" value="GNAT_dom"/>
</dbReference>
<dbReference type="EMBL" id="JACSPQ010000005">
    <property type="protein sequence ID" value="MBD8001957.1"/>
    <property type="molecule type" value="Genomic_DNA"/>
</dbReference>
<organism evidence="2 3">
    <name type="scientific">Phocaeicola faecium</name>
    <dbReference type="NCBI Taxonomy" id="2762213"/>
    <lineage>
        <taxon>Bacteria</taxon>
        <taxon>Pseudomonadati</taxon>
        <taxon>Bacteroidota</taxon>
        <taxon>Bacteroidia</taxon>
        <taxon>Bacteroidales</taxon>
        <taxon>Bacteroidaceae</taxon>
        <taxon>Phocaeicola</taxon>
    </lineage>
</organism>
<reference evidence="2 3" key="1">
    <citation type="submission" date="2020-08" db="EMBL/GenBank/DDBJ databases">
        <title>A Genomic Blueprint of the Chicken Gut Microbiome.</title>
        <authorList>
            <person name="Gilroy R."/>
            <person name="Ravi A."/>
            <person name="Getino M."/>
            <person name="Pursley I."/>
            <person name="Horton D.L."/>
            <person name="Alikhan N.-F."/>
            <person name="Baker D."/>
            <person name="Gharbi K."/>
            <person name="Hall N."/>
            <person name="Watson M."/>
            <person name="Adriaenssens E.M."/>
            <person name="Foster-Nyarko E."/>
            <person name="Jarju S."/>
            <person name="Secka A."/>
            <person name="Antonio M."/>
            <person name="Oren A."/>
            <person name="Chaudhuri R."/>
            <person name="La Ragione R.M."/>
            <person name="Hildebrand F."/>
            <person name="Pallen M.J."/>
        </authorList>
    </citation>
    <scope>NUCLEOTIDE SEQUENCE [LARGE SCALE GENOMIC DNA]</scope>
    <source>
        <strain evidence="2 3">Sa1YUN3</strain>
    </source>
</reference>
<dbReference type="PROSITE" id="PS51186">
    <property type="entry name" value="GNAT"/>
    <property type="match status" value="1"/>
</dbReference>
<dbReference type="Gene3D" id="3.40.630.30">
    <property type="match status" value="1"/>
</dbReference>
<name>A0ABR8VB88_9BACT</name>
<dbReference type="SUPFAM" id="SSF55729">
    <property type="entry name" value="Acyl-CoA N-acyltransferases (Nat)"/>
    <property type="match status" value="1"/>
</dbReference>
<feature type="domain" description="N-acetyltransferase" evidence="1">
    <location>
        <begin position="2"/>
        <end position="152"/>
    </location>
</feature>
<dbReference type="Pfam" id="PF00583">
    <property type="entry name" value="Acetyltransf_1"/>
    <property type="match status" value="1"/>
</dbReference>
<protein>
    <submittedName>
        <fullName evidence="2">GNAT family N-acetyltransferase</fullName>
    </submittedName>
</protein>
<proteinExistence type="predicted"/>